<dbReference type="InterPro" id="IPR017853">
    <property type="entry name" value="GH"/>
</dbReference>
<dbReference type="EC" id="3.2.1.52" evidence="3"/>
<evidence type="ECO:0000256" key="3">
    <source>
        <dbReference type="ARBA" id="ARBA00012663"/>
    </source>
</evidence>
<evidence type="ECO:0000313" key="9">
    <source>
        <dbReference type="Proteomes" id="UP000502508"/>
    </source>
</evidence>
<feature type="compositionally biased region" description="Basic residues" evidence="6">
    <location>
        <begin position="128"/>
        <end position="141"/>
    </location>
</feature>
<dbReference type="InterPro" id="IPR025705">
    <property type="entry name" value="Beta_hexosaminidase_sua/sub"/>
</dbReference>
<evidence type="ECO:0000256" key="4">
    <source>
        <dbReference type="ARBA" id="ARBA00022801"/>
    </source>
</evidence>
<feature type="region of interest" description="Disordered" evidence="6">
    <location>
        <begin position="120"/>
        <end position="154"/>
    </location>
</feature>
<proteinExistence type="inferred from homology"/>
<comment type="similarity">
    <text evidence="2">Belongs to the glycosyl hydrolase 20 family.</text>
</comment>
<dbReference type="GO" id="GO:0004563">
    <property type="term" value="F:beta-N-acetylhexosaminidase activity"/>
    <property type="evidence" value="ECO:0007669"/>
    <property type="project" value="UniProtKB-EC"/>
</dbReference>
<reference evidence="8 9" key="1">
    <citation type="submission" date="2020-03" db="EMBL/GenBank/DDBJ databases">
        <title>Whole genome shotgun sequence of Phytohabitans flavus NBRC 107702.</title>
        <authorList>
            <person name="Komaki H."/>
            <person name="Tamura T."/>
        </authorList>
    </citation>
    <scope>NUCLEOTIDE SEQUENCE [LARGE SCALE GENOMIC DNA]</scope>
    <source>
        <strain evidence="8 9">NBRC 107702</strain>
    </source>
</reference>
<evidence type="ECO:0000256" key="1">
    <source>
        <dbReference type="ARBA" id="ARBA00001231"/>
    </source>
</evidence>
<dbReference type="AlphaFoldDB" id="A0A6F8XJF5"/>
<dbReference type="GO" id="GO:0016020">
    <property type="term" value="C:membrane"/>
    <property type="evidence" value="ECO:0007669"/>
    <property type="project" value="TreeGrafter"/>
</dbReference>
<feature type="domain" description="Glycoside hydrolase family 20 catalytic" evidence="7">
    <location>
        <begin position="1"/>
        <end position="119"/>
    </location>
</feature>
<sequence length="154" mass="16864">MPEIDLPGHTQAAISAYPELGNVPSRQHETRTTWGISSHILNLSDTTISFVLDVLDEVVDVFPFEFVHIGGDEVPVEEWRASADELARAAALGLDDVRELQGWFAGRLAEHLAARGARWASGTSSSTARRRPAPRSSRGRRSAGYGSRWTPATR</sequence>
<dbReference type="SUPFAM" id="SSF51445">
    <property type="entry name" value="(Trans)glycosidases"/>
    <property type="match status" value="1"/>
</dbReference>
<reference evidence="8 9" key="2">
    <citation type="submission" date="2020-03" db="EMBL/GenBank/DDBJ databases">
        <authorList>
            <person name="Ichikawa N."/>
            <person name="Kimura A."/>
            <person name="Kitahashi Y."/>
            <person name="Uohara A."/>
        </authorList>
    </citation>
    <scope>NUCLEOTIDE SEQUENCE [LARGE SCALE GENOMIC DNA]</scope>
    <source>
        <strain evidence="8 9">NBRC 107702</strain>
    </source>
</reference>
<dbReference type="PANTHER" id="PTHR22600">
    <property type="entry name" value="BETA-HEXOSAMINIDASE"/>
    <property type="match status" value="1"/>
</dbReference>
<dbReference type="Proteomes" id="UP000502508">
    <property type="component" value="Chromosome"/>
</dbReference>
<comment type="catalytic activity">
    <reaction evidence="1">
        <text>Hydrolysis of terminal non-reducing N-acetyl-D-hexosamine residues in N-acetyl-beta-D-hexosaminides.</text>
        <dbReference type="EC" id="3.2.1.52"/>
    </reaction>
</comment>
<protein>
    <recommendedName>
        <fullName evidence="3">beta-N-acetylhexosaminidase</fullName>
        <ecNumber evidence="3">3.2.1.52</ecNumber>
    </recommendedName>
</protein>
<name>A0A6F8XJF5_9ACTN</name>
<keyword evidence="9" id="KW-1185">Reference proteome</keyword>
<feature type="active site" description="Proton donor" evidence="5">
    <location>
        <position position="73"/>
    </location>
</feature>
<dbReference type="Gene3D" id="3.20.20.80">
    <property type="entry name" value="Glycosidases"/>
    <property type="match status" value="1"/>
</dbReference>
<dbReference type="Pfam" id="PF00728">
    <property type="entry name" value="Glyco_hydro_20"/>
    <property type="match status" value="1"/>
</dbReference>
<dbReference type="EMBL" id="AP022870">
    <property type="protein sequence ID" value="BCB73928.1"/>
    <property type="molecule type" value="Genomic_DNA"/>
</dbReference>
<feature type="compositionally biased region" description="Low complexity" evidence="6">
    <location>
        <begin position="142"/>
        <end position="154"/>
    </location>
</feature>
<evidence type="ECO:0000256" key="5">
    <source>
        <dbReference type="PIRSR" id="PIRSR625705-1"/>
    </source>
</evidence>
<accession>A0A6F8XJF5</accession>
<dbReference type="KEGG" id="pfla:Pflav_003380"/>
<evidence type="ECO:0000259" key="7">
    <source>
        <dbReference type="Pfam" id="PF00728"/>
    </source>
</evidence>
<organism evidence="8 9">
    <name type="scientific">Phytohabitans flavus</name>
    <dbReference type="NCBI Taxonomy" id="1076124"/>
    <lineage>
        <taxon>Bacteria</taxon>
        <taxon>Bacillati</taxon>
        <taxon>Actinomycetota</taxon>
        <taxon>Actinomycetes</taxon>
        <taxon>Micromonosporales</taxon>
        <taxon>Micromonosporaceae</taxon>
    </lineage>
</organism>
<dbReference type="PANTHER" id="PTHR22600:SF57">
    <property type="entry name" value="BETA-N-ACETYLHEXOSAMINIDASE"/>
    <property type="match status" value="1"/>
</dbReference>
<evidence type="ECO:0000256" key="6">
    <source>
        <dbReference type="SAM" id="MobiDB-lite"/>
    </source>
</evidence>
<dbReference type="GO" id="GO:0005975">
    <property type="term" value="P:carbohydrate metabolic process"/>
    <property type="evidence" value="ECO:0007669"/>
    <property type="project" value="InterPro"/>
</dbReference>
<dbReference type="InterPro" id="IPR015883">
    <property type="entry name" value="Glyco_hydro_20_cat"/>
</dbReference>
<dbReference type="GO" id="GO:0030203">
    <property type="term" value="P:glycosaminoglycan metabolic process"/>
    <property type="evidence" value="ECO:0007669"/>
    <property type="project" value="TreeGrafter"/>
</dbReference>
<evidence type="ECO:0000256" key="2">
    <source>
        <dbReference type="ARBA" id="ARBA00006285"/>
    </source>
</evidence>
<keyword evidence="4" id="KW-0378">Hydrolase</keyword>
<gene>
    <name evidence="8" type="ORF">Pflav_003380</name>
</gene>
<evidence type="ECO:0000313" key="8">
    <source>
        <dbReference type="EMBL" id="BCB73928.1"/>
    </source>
</evidence>